<organism evidence="3">
    <name type="scientific">hydrothermal vent metagenome</name>
    <dbReference type="NCBI Taxonomy" id="652676"/>
    <lineage>
        <taxon>unclassified sequences</taxon>
        <taxon>metagenomes</taxon>
        <taxon>ecological metagenomes</taxon>
    </lineage>
</organism>
<dbReference type="EMBL" id="UOFL01000043">
    <property type="protein sequence ID" value="VAW73336.1"/>
    <property type="molecule type" value="Genomic_DNA"/>
</dbReference>
<dbReference type="AlphaFoldDB" id="A0A3B0YY56"/>
<dbReference type="PROSITE" id="PS51257">
    <property type="entry name" value="PROKAR_LIPOPROTEIN"/>
    <property type="match status" value="1"/>
</dbReference>
<dbReference type="CDD" id="cd20716">
    <property type="entry name" value="cyt_P460_fam"/>
    <property type="match status" value="1"/>
</dbReference>
<dbReference type="Pfam" id="PF16694">
    <property type="entry name" value="Cytochrome_P460"/>
    <property type="match status" value="1"/>
</dbReference>
<protein>
    <recommendedName>
        <fullName evidence="2">Cytochrome P460 domain-containing protein</fullName>
    </recommendedName>
</protein>
<dbReference type="InterPro" id="IPR038142">
    <property type="entry name" value="Cytochrome_P460_sp"/>
</dbReference>
<feature type="domain" description="Cytochrome P460" evidence="2">
    <location>
        <begin position="105"/>
        <end position="202"/>
    </location>
</feature>
<name>A0A3B0YY56_9ZZZZ</name>
<feature type="region of interest" description="Disordered" evidence="1">
    <location>
        <begin position="32"/>
        <end position="52"/>
    </location>
</feature>
<accession>A0A3B0YY56</accession>
<proteinExistence type="predicted"/>
<dbReference type="InterPro" id="IPR032033">
    <property type="entry name" value="Cytochrome_P460"/>
</dbReference>
<sequence>MKFFNIRTLSRSLIILVSSSILFVGCMGYNKTKKDSSPKKKMMKMKPPMGSAQDVSESNALWKSLTAARLVGKRARKSRPYKGQHPHGAVLETLHRKITVNGHKGIAIVKRNYGGPGVSNSRVRRNRAKYLKAITVMFKRELGYDSANKDWFYAKYKANGDLHVKKMKNGMQVKLAGRVAKGMPSGCISCHKAAGGGDYVFSTKIRLK</sequence>
<gene>
    <name evidence="3" type="ORF">MNBD_GAMMA12-3326</name>
</gene>
<evidence type="ECO:0000313" key="3">
    <source>
        <dbReference type="EMBL" id="VAW73336.1"/>
    </source>
</evidence>
<reference evidence="3" key="1">
    <citation type="submission" date="2018-06" db="EMBL/GenBank/DDBJ databases">
        <authorList>
            <person name="Zhirakovskaya E."/>
        </authorList>
    </citation>
    <scope>NUCLEOTIDE SEQUENCE</scope>
</reference>
<evidence type="ECO:0000259" key="2">
    <source>
        <dbReference type="Pfam" id="PF16694"/>
    </source>
</evidence>
<evidence type="ECO:0000256" key="1">
    <source>
        <dbReference type="SAM" id="MobiDB-lite"/>
    </source>
</evidence>
<dbReference type="Gene3D" id="3.50.70.20">
    <property type="entry name" value="Cytochrome P460"/>
    <property type="match status" value="1"/>
</dbReference>